<proteinExistence type="predicted"/>
<dbReference type="AlphaFoldDB" id="A0A147BAW9"/>
<dbReference type="PANTHER" id="PTHR37984">
    <property type="entry name" value="PROTEIN CBG26694"/>
    <property type="match status" value="1"/>
</dbReference>
<feature type="compositionally biased region" description="Basic residues" evidence="1">
    <location>
        <begin position="183"/>
        <end position="193"/>
    </location>
</feature>
<protein>
    <submittedName>
        <fullName evidence="2">Putative tick transposon</fullName>
    </submittedName>
</protein>
<evidence type="ECO:0000256" key="1">
    <source>
        <dbReference type="SAM" id="MobiDB-lite"/>
    </source>
</evidence>
<dbReference type="PANTHER" id="PTHR37984:SF13">
    <property type="entry name" value="RIBONUCLEASE H"/>
    <property type="match status" value="1"/>
</dbReference>
<evidence type="ECO:0000313" key="2">
    <source>
        <dbReference type="EMBL" id="JAR87903.1"/>
    </source>
</evidence>
<name>A0A147BAW9_IXORI</name>
<organism evidence="2">
    <name type="scientific">Ixodes ricinus</name>
    <name type="common">Common tick</name>
    <name type="synonym">Acarus ricinus</name>
    <dbReference type="NCBI Taxonomy" id="34613"/>
    <lineage>
        <taxon>Eukaryota</taxon>
        <taxon>Metazoa</taxon>
        <taxon>Ecdysozoa</taxon>
        <taxon>Arthropoda</taxon>
        <taxon>Chelicerata</taxon>
        <taxon>Arachnida</taxon>
        <taxon>Acari</taxon>
        <taxon>Parasitiformes</taxon>
        <taxon>Ixodida</taxon>
        <taxon>Ixodoidea</taxon>
        <taxon>Ixodidae</taxon>
        <taxon>Ixodinae</taxon>
        <taxon>Ixodes</taxon>
    </lineage>
</organism>
<accession>A0A147BAW9</accession>
<dbReference type="EMBL" id="GEGO01007501">
    <property type="protein sequence ID" value="JAR87903.1"/>
    <property type="molecule type" value="Transcribed_RNA"/>
</dbReference>
<dbReference type="InterPro" id="IPR050951">
    <property type="entry name" value="Retrovirus_Pol_polyprotein"/>
</dbReference>
<feature type="non-terminal residue" evidence="2">
    <location>
        <position position="1"/>
    </location>
</feature>
<feature type="compositionally biased region" description="Basic and acidic residues" evidence="1">
    <location>
        <begin position="164"/>
        <end position="182"/>
    </location>
</feature>
<sequence>NTRHPTTRESPALLMLQRSLRTRLDLLKPSVAACVAGAHYRQQRQHPGQERAFTAGDQVYARDYRSGHKWQPGTVTAQTGPVSFQVQVSPGQVWRRHQDQLLRAPSQDSGPPEQRPDEAAEVSATASTDSTPEDSAGDGYLPPESLPAPPEVPRPRSSGTTQDAEARIDADNSDGERRYPVRERRKPQRLIEE</sequence>
<reference evidence="2" key="1">
    <citation type="journal article" date="2018" name="PLoS Negl. Trop. Dis.">
        <title>Sialome diversity of ticks revealed by RNAseq of single tick salivary glands.</title>
        <authorList>
            <person name="Perner J."/>
            <person name="Kropackova S."/>
            <person name="Kopacek P."/>
            <person name="Ribeiro J.M."/>
        </authorList>
    </citation>
    <scope>NUCLEOTIDE SEQUENCE</scope>
    <source>
        <strain evidence="2">Siblings of single egg batch collected in Ceske Budejovice</strain>
        <tissue evidence="2">Salivary glands</tissue>
    </source>
</reference>
<feature type="region of interest" description="Disordered" evidence="1">
    <location>
        <begin position="92"/>
        <end position="193"/>
    </location>
</feature>